<evidence type="ECO:0000313" key="2">
    <source>
        <dbReference type="Proteomes" id="UP001314170"/>
    </source>
</evidence>
<dbReference type="Proteomes" id="UP001314170">
    <property type="component" value="Unassembled WGS sequence"/>
</dbReference>
<dbReference type="AlphaFoldDB" id="A0AAV1RY39"/>
<evidence type="ECO:0000313" key="1">
    <source>
        <dbReference type="EMBL" id="CAK7340393.1"/>
    </source>
</evidence>
<dbReference type="EMBL" id="CAWUPB010001159">
    <property type="protein sequence ID" value="CAK7340393.1"/>
    <property type="molecule type" value="Genomic_DNA"/>
</dbReference>
<keyword evidence="2" id="KW-1185">Reference proteome</keyword>
<protein>
    <submittedName>
        <fullName evidence="1">Uncharacterized protein</fullName>
    </submittedName>
</protein>
<comment type="caution">
    <text evidence="1">The sequence shown here is derived from an EMBL/GenBank/DDBJ whole genome shotgun (WGS) entry which is preliminary data.</text>
</comment>
<reference evidence="1 2" key="1">
    <citation type="submission" date="2024-01" db="EMBL/GenBank/DDBJ databases">
        <authorList>
            <person name="Waweru B."/>
        </authorList>
    </citation>
    <scope>NUCLEOTIDE SEQUENCE [LARGE SCALE GENOMIC DNA]</scope>
</reference>
<gene>
    <name evidence="1" type="ORF">DCAF_LOCUS15475</name>
</gene>
<accession>A0AAV1RY39</accession>
<organism evidence="1 2">
    <name type="scientific">Dovyalis caffra</name>
    <dbReference type="NCBI Taxonomy" id="77055"/>
    <lineage>
        <taxon>Eukaryota</taxon>
        <taxon>Viridiplantae</taxon>
        <taxon>Streptophyta</taxon>
        <taxon>Embryophyta</taxon>
        <taxon>Tracheophyta</taxon>
        <taxon>Spermatophyta</taxon>
        <taxon>Magnoliopsida</taxon>
        <taxon>eudicotyledons</taxon>
        <taxon>Gunneridae</taxon>
        <taxon>Pentapetalae</taxon>
        <taxon>rosids</taxon>
        <taxon>fabids</taxon>
        <taxon>Malpighiales</taxon>
        <taxon>Salicaceae</taxon>
        <taxon>Flacourtieae</taxon>
        <taxon>Dovyalis</taxon>
    </lineage>
</organism>
<sequence>MPTTPKEFALFASCNFRLFIEIVGALVIRWAVGEVWSKVKRSLAAVEGCGTGGDHAGSLLRVEGMESIDTGALSLGSRGTGGDMLSGESLANIDCLNDLPT</sequence>
<proteinExistence type="predicted"/>
<name>A0AAV1RY39_9ROSI</name>